<accession>A0A645GQW0</accession>
<reference evidence="1" key="1">
    <citation type="submission" date="2019-08" db="EMBL/GenBank/DDBJ databases">
        <authorList>
            <person name="Kucharzyk K."/>
            <person name="Murdoch R.W."/>
            <person name="Higgins S."/>
            <person name="Loffler F."/>
        </authorList>
    </citation>
    <scope>NUCLEOTIDE SEQUENCE</scope>
</reference>
<gene>
    <name evidence="1" type="ORF">SDC9_176743</name>
</gene>
<name>A0A645GQW0_9ZZZZ</name>
<protein>
    <submittedName>
        <fullName evidence="1">Uncharacterized protein</fullName>
    </submittedName>
</protein>
<dbReference type="AlphaFoldDB" id="A0A645GQW0"/>
<dbReference type="EMBL" id="VSSQ01079910">
    <property type="protein sequence ID" value="MPN29291.1"/>
    <property type="molecule type" value="Genomic_DNA"/>
</dbReference>
<organism evidence="1">
    <name type="scientific">bioreactor metagenome</name>
    <dbReference type="NCBI Taxonomy" id="1076179"/>
    <lineage>
        <taxon>unclassified sequences</taxon>
        <taxon>metagenomes</taxon>
        <taxon>ecological metagenomes</taxon>
    </lineage>
</organism>
<proteinExistence type="predicted"/>
<sequence>MEEKTHWKKLVNLDYIGAYSLNGQDLTVEITKVEVRRVKGEGGKEEDCTVASLKGQKPFIVNRTNAKTISKVYGSPFIEDWVGKMITLYPTTTKVAGETVECLRIRPIAPKETTFDAEIQAETKMLESCKSLEELQKTYFGLKHKNDSKIVAIKDRMKEVLK</sequence>
<evidence type="ECO:0000313" key="1">
    <source>
        <dbReference type="EMBL" id="MPN29291.1"/>
    </source>
</evidence>
<comment type="caution">
    <text evidence="1">The sequence shown here is derived from an EMBL/GenBank/DDBJ whole genome shotgun (WGS) entry which is preliminary data.</text>
</comment>